<dbReference type="PROSITE" id="PS51194">
    <property type="entry name" value="HELICASE_CTER"/>
    <property type="match status" value="1"/>
</dbReference>
<dbReference type="GO" id="GO:0016887">
    <property type="term" value="F:ATP hydrolysis activity"/>
    <property type="evidence" value="ECO:0007669"/>
    <property type="project" value="InterPro"/>
</dbReference>
<dbReference type="Proteomes" id="UP000239899">
    <property type="component" value="Unassembled WGS sequence"/>
</dbReference>
<dbReference type="STRING" id="3076.A0A2P6TBT6"/>
<evidence type="ECO:0000256" key="5">
    <source>
        <dbReference type="ARBA" id="ARBA00022806"/>
    </source>
</evidence>
<dbReference type="Pfam" id="PF12054">
    <property type="entry name" value="DUF3535"/>
    <property type="match status" value="2"/>
</dbReference>
<dbReference type="InterPro" id="IPR011989">
    <property type="entry name" value="ARM-like"/>
</dbReference>
<dbReference type="GO" id="GO:0017025">
    <property type="term" value="F:TBP-class protein binding"/>
    <property type="evidence" value="ECO:0007669"/>
    <property type="project" value="InterPro"/>
</dbReference>
<accession>A0A2P6TBT6</accession>
<dbReference type="PANTHER" id="PTHR36498:SF1">
    <property type="entry name" value="TATA-BINDING PROTEIN-ASSOCIATED FACTOR 172"/>
    <property type="match status" value="1"/>
</dbReference>
<keyword evidence="6" id="KW-0067">ATP-binding</keyword>
<dbReference type="Gene3D" id="1.25.10.10">
    <property type="entry name" value="Leucine-rich Repeat Variant"/>
    <property type="match status" value="3"/>
</dbReference>
<evidence type="ECO:0000256" key="3">
    <source>
        <dbReference type="ARBA" id="ARBA00022741"/>
    </source>
</evidence>
<keyword evidence="10" id="KW-1133">Transmembrane helix</keyword>
<feature type="domain" description="Helicase ATP-binding" evidence="11">
    <location>
        <begin position="1471"/>
        <end position="1648"/>
    </location>
</feature>
<dbReference type="PROSITE" id="PS51192">
    <property type="entry name" value="HELICASE_ATP_BIND_1"/>
    <property type="match status" value="1"/>
</dbReference>
<feature type="region of interest" description="Disordered" evidence="9">
    <location>
        <begin position="1173"/>
        <end position="1215"/>
    </location>
</feature>
<feature type="region of interest" description="Disordered" evidence="9">
    <location>
        <begin position="390"/>
        <end position="448"/>
    </location>
</feature>
<dbReference type="CDD" id="cd17999">
    <property type="entry name" value="DEXHc_Mot1"/>
    <property type="match status" value="1"/>
</dbReference>
<keyword evidence="5" id="KW-0347">Helicase</keyword>
<dbReference type="GO" id="GO:0005634">
    <property type="term" value="C:nucleus"/>
    <property type="evidence" value="ECO:0007669"/>
    <property type="project" value="UniProtKB-SubCell"/>
</dbReference>
<dbReference type="PANTHER" id="PTHR36498">
    <property type="entry name" value="TATA-BINDING PROTEIN-ASSOCIATED FACTOR 172"/>
    <property type="match status" value="1"/>
</dbReference>
<proteinExistence type="predicted"/>
<feature type="transmembrane region" description="Helical" evidence="10">
    <location>
        <begin position="56"/>
        <end position="75"/>
    </location>
</feature>
<reference evidence="13 14" key="1">
    <citation type="journal article" date="2018" name="Plant J.">
        <title>Genome sequences of Chlorella sorokiniana UTEX 1602 and Micractinium conductrix SAG 241.80: implications to maltose excretion by a green alga.</title>
        <authorList>
            <person name="Arriola M.B."/>
            <person name="Velmurugan N."/>
            <person name="Zhang Y."/>
            <person name="Plunkett M.H."/>
            <person name="Hondzo H."/>
            <person name="Barney B.M."/>
        </authorList>
    </citation>
    <scope>NUCLEOTIDE SEQUENCE [LARGE SCALE GENOMIC DNA]</scope>
    <source>
        <strain evidence="14">UTEX 1602</strain>
    </source>
</reference>
<dbReference type="InterPro" id="IPR027417">
    <property type="entry name" value="P-loop_NTPase"/>
</dbReference>
<dbReference type="InterPro" id="IPR014001">
    <property type="entry name" value="Helicase_ATP-bd"/>
</dbReference>
<comment type="subcellular location">
    <subcellularLocation>
        <location evidence="1">Nucleus</location>
    </subcellularLocation>
</comment>
<feature type="compositionally biased region" description="Low complexity" evidence="9">
    <location>
        <begin position="421"/>
        <end position="448"/>
    </location>
</feature>
<name>A0A2P6TBT6_CHLSO</name>
<comment type="caution">
    <text evidence="13">The sequence shown here is derived from an EMBL/GenBank/DDBJ whole genome shotgun (WGS) entry which is preliminary data.</text>
</comment>
<dbReference type="CDD" id="cd18793">
    <property type="entry name" value="SF2_C_SNF"/>
    <property type="match status" value="1"/>
</dbReference>
<keyword evidence="4" id="KW-0378">Hydrolase</keyword>
<evidence type="ECO:0000256" key="7">
    <source>
        <dbReference type="ARBA" id="ARBA00023125"/>
    </source>
</evidence>
<evidence type="ECO:0000256" key="10">
    <source>
        <dbReference type="SAM" id="Phobius"/>
    </source>
</evidence>
<dbReference type="InterPro" id="IPR044972">
    <property type="entry name" value="Mot1"/>
</dbReference>
<dbReference type="InterPro" id="IPR044078">
    <property type="entry name" value="Mot1_ATP-bd"/>
</dbReference>
<keyword evidence="3" id="KW-0547">Nucleotide-binding</keyword>
<evidence type="ECO:0000256" key="6">
    <source>
        <dbReference type="ARBA" id="ARBA00022840"/>
    </source>
</evidence>
<dbReference type="InterPro" id="IPR038718">
    <property type="entry name" value="SNF2-like_sf"/>
</dbReference>
<dbReference type="InterPro" id="IPR000330">
    <property type="entry name" value="SNF2_N"/>
</dbReference>
<dbReference type="GO" id="GO:0004386">
    <property type="term" value="F:helicase activity"/>
    <property type="evidence" value="ECO:0007669"/>
    <property type="project" value="UniProtKB-KW"/>
</dbReference>
<dbReference type="OrthoDB" id="10252227at2759"/>
<evidence type="ECO:0000313" key="13">
    <source>
        <dbReference type="EMBL" id="PRW18335.1"/>
    </source>
</evidence>
<dbReference type="SUPFAM" id="SSF48371">
    <property type="entry name" value="ARM repeat"/>
    <property type="match status" value="1"/>
</dbReference>
<dbReference type="InterPro" id="IPR049730">
    <property type="entry name" value="SNF2/RAD54-like_C"/>
</dbReference>
<dbReference type="InterPro" id="IPR022707">
    <property type="entry name" value="Mot1_central_dom"/>
</dbReference>
<evidence type="ECO:0000256" key="8">
    <source>
        <dbReference type="ARBA" id="ARBA00023242"/>
    </source>
</evidence>
<gene>
    <name evidence="13" type="ORF">C2E21_9302</name>
</gene>
<evidence type="ECO:0000256" key="1">
    <source>
        <dbReference type="ARBA" id="ARBA00004123"/>
    </source>
</evidence>
<dbReference type="GO" id="GO:0003677">
    <property type="term" value="F:DNA binding"/>
    <property type="evidence" value="ECO:0007669"/>
    <property type="project" value="UniProtKB-KW"/>
</dbReference>
<dbReference type="SUPFAM" id="SSF52540">
    <property type="entry name" value="P-loop containing nucleoside triphosphate hydrolases"/>
    <property type="match status" value="2"/>
</dbReference>
<dbReference type="InterPro" id="IPR001650">
    <property type="entry name" value="Helicase_C-like"/>
</dbReference>
<protein>
    <submittedName>
        <fullName evidence="13">TATA-binding-associated factor 172</fullName>
    </submittedName>
</protein>
<dbReference type="SMART" id="SM00487">
    <property type="entry name" value="DEXDc"/>
    <property type="match status" value="1"/>
</dbReference>
<evidence type="ECO:0000256" key="4">
    <source>
        <dbReference type="ARBA" id="ARBA00022801"/>
    </source>
</evidence>
<feature type="compositionally biased region" description="Low complexity" evidence="9">
    <location>
        <begin position="344"/>
        <end position="371"/>
    </location>
</feature>
<dbReference type="Gene3D" id="3.40.50.10810">
    <property type="entry name" value="Tandem AAA-ATPase domain"/>
    <property type="match status" value="1"/>
</dbReference>
<keyword evidence="10" id="KW-0472">Membrane</keyword>
<organism evidence="13 14">
    <name type="scientific">Chlorella sorokiniana</name>
    <name type="common">Freshwater green alga</name>
    <dbReference type="NCBI Taxonomy" id="3076"/>
    <lineage>
        <taxon>Eukaryota</taxon>
        <taxon>Viridiplantae</taxon>
        <taxon>Chlorophyta</taxon>
        <taxon>core chlorophytes</taxon>
        <taxon>Trebouxiophyceae</taxon>
        <taxon>Chlorellales</taxon>
        <taxon>Chlorellaceae</taxon>
        <taxon>Chlorella clade</taxon>
        <taxon>Chlorella</taxon>
    </lineage>
</organism>
<feature type="compositionally biased region" description="Gly residues" evidence="9">
    <location>
        <begin position="1186"/>
        <end position="1205"/>
    </location>
</feature>
<feature type="compositionally biased region" description="Low complexity" evidence="9">
    <location>
        <begin position="1206"/>
        <end position="1215"/>
    </location>
</feature>
<keyword evidence="10" id="KW-0812">Transmembrane</keyword>
<keyword evidence="14" id="KW-1185">Reference proteome</keyword>
<evidence type="ECO:0000256" key="2">
    <source>
        <dbReference type="ARBA" id="ARBA00022737"/>
    </source>
</evidence>
<evidence type="ECO:0000256" key="9">
    <source>
        <dbReference type="SAM" id="MobiDB-lite"/>
    </source>
</evidence>
<dbReference type="SMART" id="SM00490">
    <property type="entry name" value="HELICc"/>
    <property type="match status" value="1"/>
</dbReference>
<evidence type="ECO:0000259" key="11">
    <source>
        <dbReference type="PROSITE" id="PS51192"/>
    </source>
</evidence>
<feature type="domain" description="Helicase C-terminal" evidence="12">
    <location>
        <begin position="1833"/>
        <end position="1995"/>
    </location>
</feature>
<dbReference type="GO" id="GO:0005524">
    <property type="term" value="F:ATP binding"/>
    <property type="evidence" value="ECO:0007669"/>
    <property type="project" value="UniProtKB-KW"/>
</dbReference>
<evidence type="ECO:0000313" key="14">
    <source>
        <dbReference type="Proteomes" id="UP000239899"/>
    </source>
</evidence>
<dbReference type="EMBL" id="LHPG02000026">
    <property type="protein sequence ID" value="PRW18335.1"/>
    <property type="molecule type" value="Genomic_DNA"/>
</dbReference>
<feature type="region of interest" description="Disordered" evidence="9">
    <location>
        <begin position="340"/>
        <end position="375"/>
    </location>
</feature>
<keyword evidence="8" id="KW-0539">Nucleus</keyword>
<dbReference type="Gene3D" id="3.40.50.300">
    <property type="entry name" value="P-loop containing nucleotide triphosphate hydrolases"/>
    <property type="match status" value="1"/>
</dbReference>
<keyword evidence="2" id="KW-0677">Repeat</keyword>
<evidence type="ECO:0000259" key="12">
    <source>
        <dbReference type="PROSITE" id="PS51194"/>
    </source>
</evidence>
<dbReference type="Pfam" id="PF00176">
    <property type="entry name" value="SNF2-rel_dom"/>
    <property type="match status" value="1"/>
</dbReference>
<keyword evidence="7" id="KW-0238">DNA-binding</keyword>
<sequence length="2082" mass="215206">MRLCTHGGGGAAHALRALRETGSAAAAIATAATAPTASQQQTTAGDSWEWLAGKEALFLGLSIGLLTLILIAFTACYRCARVRPAPEPEPSAAAVDPAAARAKAEPPQVEWPVVVVEPDRTLSVGYETRRDGVGAQTGSAMAVQHQKSSRLQKLLGLIDGGSSLAIRKQAAAQIAGIAAAHPSQLPAVAAAVAAHLRHREWDARVAAGHCLGLLAEHFGHHTASDLAAAATAGSAADEQHAAVKQEAGGEGPAAKSEAGSEPHLLSFASFSVQQVLSQGTPMLASGGEEYELPAGEAGLSRVEQLRRQRGALKQRLGLGGPMDGLMDTEALFKDEDLLEDSKSEASGGSSRRAGGSTAASKQRAAPAAPAPQHKDASQLLADMGGLSARERAAAVRRAKSLKRSASGVGGSGPSPPKKARGSSAQPGASTPAASDAPESAEAAAAAAEAAEQEWQDVLQGGRWPFQSLCDQLCVDVLHPRWEVRHGAALALREILAAQAGAAGVHAPLAAQPGGWAAGGTGKLALGPVSAADVDAAAAANAGWLEDCAIHLLCVLALDRFGDFVSDQVVAPVRETAAQALGAAVRPLPPAALPALLGALRQLSECPAEWEVRHGGLLGLKYVLAARTAGGGGVGAALLDAVLPAAVVGLQDSDDDVQAVAAEALLPAAPLLAAGGGGPPAAARVRQLLWDALLELEDLSPATASVMALLAEVYTSSLAEAAGEAAAAAGATADASLGQLVPRLWPFLRHGLTSVRHASLRCLTALLRSCPVAALLPGEELQRALRLLFQCLLLERNAEVLAAAQAAWQLLVQRADPAALVAALPAQPTLAALFQLATTPAHSSLDASLMLTMPLPRKRATAGSSSKAQLAAAGRAASSQQLAAASESQAAAAAPERRRESLVVEADGDAAGTTRMRLAAAQALGQLAYGLSAGSGAANPVQPLLEGLLRGPTATGRLLASFVVTYWAQLQAGSGDAAAAAPAANPCLQHLLGVLLELLAAPATAQQPYSELAQLYAQLRGQASGLITRALQANVALAMPGPLEGLGHQGALALAAQVPPTAGGDLQLATAALRATAGLLATSEAVLQTSVASAQAVAAVHLASLPPKLNTIIQPLVAAIRREPQAALQDAAAEGLARLTLLCADRTPSPNDKIIKNMCSFACGDPRAVPTAAAPPDLHTVLDGEEGGNGSGSGTGRNNSKGGGGKAAAPTPQEQQEELAAQALALARRGGEAVLQSMARQAGSQLQQRLPKLWELVWVPLTAVQQQGAAADLQAAVQALHVLAVLAPAVHADLAPQLAALLPLVTLCLQHANAALQLTAARALAALTRAHTAALMPPMLRLLAPLLVGGAPDGARLGALLALHQSVSRLGLSLVPYCLLVVVPLMGRMSDAQPLARELAARTFAAVVALMPLAQGAAEPPGLDEEQRRVLGSEGRLLLQLLDNSAMEDFQLPIKIEGTLRRYQQEGINWLAFLRRFGLHGVLADDMGLGKTLQCTAMIASHAHEQRQKFAASGAPSDRPLPSLVVCPSTLVAHWPFEISKFVAADVLRPLAYHGTPAERAALRRQLAQHDVLVLSYESLRADVDWVCSQAWAYCVLDEGHAIRNPSSKVSQAAKRAGLAAQHRLLLSGTPVQNNVQELWSLFDFLMPGLLGSERQFNARYGRMLPAARTSKRGSAEAQAGLLAVEGLHRQVMPFILRRTKDAVLADLPPKIVQDIVVEPSLLQRTLYQEFQESQALAQITGLASGGGLGGEGGPPPHVFQSLLYLRKLCSHPLLVLDPEVPAHMQAVHKVLGSRHGSDWDTARGELRRNLVHAPKLAALQELLLDAGIGVQPGLKREAAEAEEAGGGADAGHRVLVFAQLKGLLDLVESEVLAPLRVSSLRIDGSVDAAERFRRVQRFNADPTIDVMLLTTQVGGLGLNLTAADTVIFLEHDWNPMNDLQAMDRAHRLGQRRTVNVYRLLVRGTLEEQIMSLQRFKLDVAATLVNSDNMSLAAMDTGNLLDIFTLREGAAPGQPAAQPSAAAAGAEAAAAAAAAAGGGKKGGAGLSSLLAGLGNLEQSEAQYAGEFDLRQFQAKLAQQGGKG</sequence>
<dbReference type="Pfam" id="PF00271">
    <property type="entry name" value="Helicase_C"/>
    <property type="match status" value="1"/>
</dbReference>
<dbReference type="InterPro" id="IPR016024">
    <property type="entry name" value="ARM-type_fold"/>
</dbReference>